<feature type="compositionally biased region" description="Basic and acidic residues" evidence="1">
    <location>
        <begin position="209"/>
        <end position="219"/>
    </location>
</feature>
<dbReference type="AlphaFoldDB" id="Q5WMZ1"/>
<evidence type="ECO:0000313" key="5">
    <source>
        <dbReference type="Proteomes" id="UP000000763"/>
    </source>
</evidence>
<feature type="compositionally biased region" description="Basic residues" evidence="1">
    <location>
        <begin position="1038"/>
        <end position="1053"/>
    </location>
</feature>
<feature type="domain" description="Transposase MuDR plant" evidence="2">
    <location>
        <begin position="369"/>
        <end position="423"/>
    </location>
</feature>
<organism evidence="4 5">
    <name type="scientific">Oryza sativa subsp. japonica</name>
    <name type="common">Rice</name>
    <dbReference type="NCBI Taxonomy" id="39947"/>
    <lineage>
        <taxon>Eukaryota</taxon>
        <taxon>Viridiplantae</taxon>
        <taxon>Streptophyta</taxon>
        <taxon>Embryophyta</taxon>
        <taxon>Tracheophyta</taxon>
        <taxon>Spermatophyta</taxon>
        <taxon>Magnoliopsida</taxon>
        <taxon>Liliopsida</taxon>
        <taxon>Poales</taxon>
        <taxon>Poaceae</taxon>
        <taxon>BOP clade</taxon>
        <taxon>Oryzoideae</taxon>
        <taxon>Oryzeae</taxon>
        <taxon>Oryzinae</taxon>
        <taxon>Oryza</taxon>
        <taxon>Oryza sativa</taxon>
    </lineage>
</organism>
<evidence type="ECO:0000259" key="3">
    <source>
        <dbReference type="Pfam" id="PF10551"/>
    </source>
</evidence>
<feature type="region of interest" description="Disordered" evidence="1">
    <location>
        <begin position="921"/>
        <end position="976"/>
    </location>
</feature>
<dbReference type="Pfam" id="PF03108">
    <property type="entry name" value="DBD_Tnp_Mut"/>
    <property type="match status" value="1"/>
</dbReference>
<dbReference type="InterPro" id="IPR018289">
    <property type="entry name" value="MULE_transposase_dom"/>
</dbReference>
<gene>
    <name evidence="4" type="primary">P0001A07.17</name>
</gene>
<feature type="compositionally biased region" description="Polar residues" evidence="1">
    <location>
        <begin position="953"/>
        <end position="973"/>
    </location>
</feature>
<feature type="region of interest" description="Disordered" evidence="1">
    <location>
        <begin position="988"/>
        <end position="1053"/>
    </location>
</feature>
<evidence type="ECO:0000313" key="4">
    <source>
        <dbReference type="EMBL" id="AAV32210.1"/>
    </source>
</evidence>
<name>Q5WMZ1_ORYSJ</name>
<evidence type="ECO:0000256" key="1">
    <source>
        <dbReference type="SAM" id="MobiDB-lite"/>
    </source>
</evidence>
<feature type="compositionally biased region" description="Basic residues" evidence="1">
    <location>
        <begin position="931"/>
        <end position="948"/>
    </location>
</feature>
<protein>
    <submittedName>
        <fullName evidence="4">Polyprotein</fullName>
    </submittedName>
</protein>
<dbReference type="InterPro" id="IPR004332">
    <property type="entry name" value="Transposase_MuDR"/>
</dbReference>
<feature type="region of interest" description="Disordered" evidence="1">
    <location>
        <begin position="188"/>
        <end position="226"/>
    </location>
</feature>
<reference evidence="5" key="2">
    <citation type="journal article" date="2008" name="Nucleic Acids Res.">
        <title>The rice annotation project database (RAP-DB): 2008 update.</title>
        <authorList>
            <consortium name="The rice annotation project (RAP)"/>
        </authorList>
    </citation>
    <scope>GENOME REANNOTATION</scope>
    <source>
        <strain evidence="5">cv. Nipponbare</strain>
    </source>
</reference>
<proteinExistence type="predicted"/>
<feature type="region of interest" description="Disordered" evidence="1">
    <location>
        <begin position="312"/>
        <end position="347"/>
    </location>
</feature>
<reference evidence="5" key="1">
    <citation type="journal article" date="2005" name="Nature">
        <title>The map-based sequence of the rice genome.</title>
        <authorList>
            <consortium name="International rice genome sequencing project (IRGSP)"/>
            <person name="Matsumoto T."/>
            <person name="Wu J."/>
            <person name="Kanamori H."/>
            <person name="Katayose Y."/>
            <person name="Fujisawa M."/>
            <person name="Namiki N."/>
            <person name="Mizuno H."/>
            <person name="Yamamoto K."/>
            <person name="Antonio B.A."/>
            <person name="Baba T."/>
            <person name="Sakata K."/>
            <person name="Nagamura Y."/>
            <person name="Aoki H."/>
            <person name="Arikawa K."/>
            <person name="Arita K."/>
            <person name="Bito T."/>
            <person name="Chiden Y."/>
            <person name="Fujitsuka N."/>
            <person name="Fukunaka R."/>
            <person name="Hamada M."/>
            <person name="Harada C."/>
            <person name="Hayashi A."/>
            <person name="Hijishita S."/>
            <person name="Honda M."/>
            <person name="Hosokawa S."/>
            <person name="Ichikawa Y."/>
            <person name="Idonuma A."/>
            <person name="Iijima M."/>
            <person name="Ikeda M."/>
            <person name="Ikeno M."/>
            <person name="Ito K."/>
            <person name="Ito S."/>
            <person name="Ito T."/>
            <person name="Ito Y."/>
            <person name="Ito Y."/>
            <person name="Iwabuchi A."/>
            <person name="Kamiya K."/>
            <person name="Karasawa W."/>
            <person name="Kurita K."/>
            <person name="Katagiri S."/>
            <person name="Kikuta A."/>
            <person name="Kobayashi H."/>
            <person name="Kobayashi N."/>
            <person name="Machita K."/>
            <person name="Maehara T."/>
            <person name="Masukawa M."/>
            <person name="Mizubayashi T."/>
            <person name="Mukai Y."/>
            <person name="Nagasaki H."/>
            <person name="Nagata Y."/>
            <person name="Naito S."/>
            <person name="Nakashima M."/>
            <person name="Nakama Y."/>
            <person name="Nakamichi Y."/>
            <person name="Nakamura M."/>
            <person name="Meguro A."/>
            <person name="Negishi M."/>
            <person name="Ohta I."/>
            <person name="Ohta T."/>
            <person name="Okamoto M."/>
            <person name="Ono N."/>
            <person name="Saji S."/>
            <person name="Sakaguchi M."/>
            <person name="Sakai K."/>
            <person name="Shibata M."/>
            <person name="Shimokawa T."/>
            <person name="Song J."/>
            <person name="Takazaki Y."/>
            <person name="Terasawa K."/>
            <person name="Tsugane M."/>
            <person name="Tsuji K."/>
            <person name="Ueda S."/>
            <person name="Waki K."/>
            <person name="Yamagata H."/>
            <person name="Yamamoto M."/>
            <person name="Yamamoto S."/>
            <person name="Yamane H."/>
            <person name="Yoshiki S."/>
            <person name="Yoshihara R."/>
            <person name="Yukawa K."/>
            <person name="Zhong H."/>
            <person name="Yano M."/>
            <person name="Yuan Q."/>
            <person name="Ouyang S."/>
            <person name="Liu J."/>
            <person name="Jones K.M."/>
            <person name="Gansberger K."/>
            <person name="Moffat K."/>
            <person name="Hill J."/>
            <person name="Bera J."/>
            <person name="Fadrosh D."/>
            <person name="Jin S."/>
            <person name="Johri S."/>
            <person name="Kim M."/>
            <person name="Overton L."/>
            <person name="Reardon M."/>
            <person name="Tsitrin T."/>
            <person name="Vuong H."/>
            <person name="Weaver B."/>
            <person name="Ciecko A."/>
            <person name="Tallon L."/>
            <person name="Jackson J."/>
            <person name="Pai G."/>
            <person name="Aken S.V."/>
            <person name="Utterback T."/>
            <person name="Reidmuller S."/>
            <person name="Feldblyum T."/>
            <person name="Hsiao J."/>
            <person name="Zismann V."/>
            <person name="Iobst S."/>
            <person name="de Vazeille A.R."/>
            <person name="Buell C.R."/>
            <person name="Ying K."/>
            <person name="Li Y."/>
            <person name="Lu T."/>
            <person name="Huang Y."/>
            <person name="Zhao Q."/>
            <person name="Feng Q."/>
            <person name="Zhang L."/>
            <person name="Zhu J."/>
            <person name="Weng Q."/>
            <person name="Mu J."/>
            <person name="Lu Y."/>
            <person name="Fan D."/>
            <person name="Liu Y."/>
            <person name="Guan J."/>
            <person name="Zhang Y."/>
            <person name="Yu S."/>
            <person name="Liu X."/>
            <person name="Zhang Y."/>
            <person name="Hong G."/>
            <person name="Han B."/>
            <person name="Choisne N."/>
            <person name="Demange N."/>
            <person name="Orjeda G."/>
            <person name="Samain S."/>
            <person name="Cattolico L."/>
            <person name="Pelletier E."/>
            <person name="Couloux A."/>
            <person name="Segurens B."/>
            <person name="Wincker P."/>
            <person name="D'Hont A."/>
            <person name="Scarpelli C."/>
            <person name="Weissenbach J."/>
            <person name="Salanoubat M."/>
            <person name="Quetier F."/>
            <person name="Yu Y."/>
            <person name="Kim H.R."/>
            <person name="Rambo T."/>
            <person name="Currie J."/>
            <person name="Collura K."/>
            <person name="Luo M."/>
            <person name="Yang T."/>
            <person name="Ammiraju J.S.S."/>
            <person name="Engler F."/>
            <person name="Soderlund C."/>
            <person name="Wing R.A."/>
            <person name="Palmer L.E."/>
            <person name="de la Bastide M."/>
            <person name="Spiegel L."/>
            <person name="Nascimento L."/>
            <person name="Zutavern T."/>
            <person name="O'Shaughnessy A."/>
            <person name="Dike S."/>
            <person name="Dedhia N."/>
            <person name="Preston R."/>
            <person name="Balija V."/>
            <person name="McCombie W.R."/>
            <person name="Chow T."/>
            <person name="Chen H."/>
            <person name="Chung M."/>
            <person name="Chen C."/>
            <person name="Shaw J."/>
            <person name="Wu H."/>
            <person name="Hsiao K."/>
            <person name="Chao Y."/>
            <person name="Chu M."/>
            <person name="Cheng C."/>
            <person name="Hour A."/>
            <person name="Lee P."/>
            <person name="Lin S."/>
            <person name="Lin Y."/>
            <person name="Liou J."/>
            <person name="Liu S."/>
            <person name="Hsing Y."/>
            <person name="Raghuvanshi S."/>
            <person name="Mohanty A."/>
            <person name="Bharti A.K."/>
            <person name="Gaur A."/>
            <person name="Gupta V."/>
            <person name="Kumar D."/>
            <person name="Ravi V."/>
            <person name="Vij S."/>
            <person name="Kapur A."/>
            <person name="Khurana P."/>
            <person name="Khurana P."/>
            <person name="Khurana J.P."/>
            <person name="Tyagi A.K."/>
            <person name="Gaikwad K."/>
            <person name="Singh A."/>
            <person name="Dalal V."/>
            <person name="Srivastava S."/>
            <person name="Dixit A."/>
            <person name="Pal A.K."/>
            <person name="Ghazi I.A."/>
            <person name="Yadav M."/>
            <person name="Pandit A."/>
            <person name="Bhargava A."/>
            <person name="Sureshbabu K."/>
            <person name="Batra K."/>
            <person name="Sharma T.R."/>
            <person name="Mohapatra T."/>
            <person name="Singh N.K."/>
            <person name="Messing J."/>
            <person name="Nelson A.B."/>
            <person name="Fuks G."/>
            <person name="Kavchok S."/>
            <person name="Keizer G."/>
            <person name="Linton E."/>
            <person name="Llaca V."/>
            <person name="Song R."/>
            <person name="Tanyolac B."/>
            <person name="Young S."/>
            <person name="Ho-Il K."/>
            <person name="Hahn J.H."/>
            <person name="Sangsakoo G."/>
            <person name="Vanavichit A."/>
            <person name="de Mattos Luiz.A.T."/>
            <person name="Zimmer P.D."/>
            <person name="Malone G."/>
            <person name="Dellagostin O."/>
            <person name="de Oliveira A.C."/>
            <person name="Bevan M."/>
            <person name="Bancroft I."/>
            <person name="Minx P."/>
            <person name="Cordum H."/>
            <person name="Wilson R."/>
            <person name="Cheng Z."/>
            <person name="Jin W."/>
            <person name="Jiang J."/>
            <person name="Leong S.A."/>
            <person name="Iwama H."/>
            <person name="Gojobori T."/>
            <person name="Itoh T."/>
            <person name="Niimura Y."/>
            <person name="Fujii Y."/>
            <person name="Habara T."/>
            <person name="Sakai H."/>
            <person name="Sato Y."/>
            <person name="Wilson G."/>
            <person name="Kumar K."/>
            <person name="McCouch S."/>
            <person name="Juretic N."/>
            <person name="Hoen D."/>
            <person name="Wright S."/>
            <person name="Bruskiewich R."/>
            <person name="Bureau T."/>
            <person name="Miyao A."/>
            <person name="Hirochika H."/>
            <person name="Nishikawa T."/>
            <person name="Kadowaki K."/>
            <person name="Sugiura M."/>
            <person name="Burr B."/>
            <person name="Sasaki T."/>
        </authorList>
    </citation>
    <scope>NUCLEOTIDE SEQUENCE [LARGE SCALE GENOMIC DNA]</scope>
    <source>
        <strain evidence="5">cv. Nipponbare</strain>
    </source>
</reference>
<feature type="domain" description="MULE transposase" evidence="3">
    <location>
        <begin position="566"/>
        <end position="670"/>
    </location>
</feature>
<dbReference type="PANTHER" id="PTHR31973:SF195">
    <property type="entry name" value="MUDR FAMILY TRANSPOSASE"/>
    <property type="match status" value="1"/>
</dbReference>
<evidence type="ECO:0000259" key="2">
    <source>
        <dbReference type="Pfam" id="PF03108"/>
    </source>
</evidence>
<dbReference type="Proteomes" id="UP000000763">
    <property type="component" value="Chromosome 5"/>
</dbReference>
<dbReference type="EMBL" id="AC084218">
    <property type="protein sequence ID" value="AAV32210.1"/>
    <property type="molecule type" value="Genomic_DNA"/>
</dbReference>
<dbReference type="Pfam" id="PF10551">
    <property type="entry name" value="MULE"/>
    <property type="match status" value="1"/>
</dbReference>
<feature type="compositionally biased region" description="Acidic residues" evidence="1">
    <location>
        <begin position="312"/>
        <end position="334"/>
    </location>
</feature>
<dbReference type="PANTHER" id="PTHR31973">
    <property type="entry name" value="POLYPROTEIN, PUTATIVE-RELATED"/>
    <property type="match status" value="1"/>
</dbReference>
<accession>Q5WMZ1</accession>
<sequence>MGALMPARDAAWAASWVWLASGNRIARQSQSVHEVPWIGTRTRHHGEHHNGQLLRLSAFVAGFASRGIGVEEAHPQREGQVDDLATPEPIVVPSLPARPPLPRCLHLHTGCVPRGFPHRNIIAPKKFAKLDPAALRKGGKPTWHTARWTARDGRPPAPSCPLAALAKGGRTPLPPLQKAAGLAAYKAQPAPLRSPFPPNLSTSKKKKKGEGEEKKRRGEALPVSNFDFSKSGNRGFLLGTNAGSKLWDVEMDPSVQMNMDDGEGPSAEVNEIEVDQVNAPEEDGVAPVVAPVGMQPGGVADEGETVGAIVDEMEKEDSDNERVEEDDSSDDDENNINPAEWASDDFSGLVISEGENVRWEYKENEIIEGARYGNGEDMKEAVKHYAVSLHREFWVAKSNRTQYEVRCVNEKDGCPWRVHAYKGKWKDYWTVSVVTKHTCYLPGVQKYHRNITCAFVASEMYAHVVDNLAYEPKSIIRHIEQTFKYTISYAKAWRAKQKIIEMRFGTYEASYDNLPRLLSVIQQRNPGTSCALKTFPSIEHPGKTVLQRAFLALHACKMAFVHCRPVLCIDGTFLTGKYRGQILTAIGVDGNNQVLPLAFAFVESENTDSWYWFLHLVKTEVVGMRPNVCLIHDRHAGMLRAIEELKFGTMERGYPGQWEDVQSRWCMRHMGANFFKQFKNKELMNMFKRLCNQNQEKKFNELWKRLDELTGKCSDQRATRPAAAVPDPPQALGALPTDSVTLVRRTGEQIRKFSQWIENEPKEKWAKTYDTGGARYGIMTTNLAEVYNWVMRGVRGLPLVGIVEFILHGTCKYFRERFQAVFPSMPNNNILFGTFMEKKLAEWRAKAMKHRALVQGTQQHRFEAVECNRVVVDATTAIQRLGAGIEVGADEHLSTYTRIRDSMRSVLRALTCRAADVAQADAAPQASLSLGRRRAPTPGRLRGHRHRQFWQDAGTSSQPPGTSWQGPTGTSSEHGWASATHFDISDFDFPDIIGPSQLGGAPPVHTQEQSPSTPLPDPRATRAVPPDRFTYSQDHVRAQARRTKRGRGASHGQ</sequence>